<protein>
    <submittedName>
        <fullName evidence="1">RHS repeat-associated protein</fullName>
    </submittedName>
</protein>
<dbReference type="SUPFAM" id="SSF55486">
    <property type="entry name" value="Metalloproteases ('zincins'), catalytic domain"/>
    <property type="match status" value="1"/>
</dbReference>
<dbReference type="InterPro" id="IPR050708">
    <property type="entry name" value="T6SS_VgrG/RHS"/>
</dbReference>
<dbReference type="EMBL" id="VLLG01000004">
    <property type="protein sequence ID" value="TWI87042.1"/>
    <property type="molecule type" value="Genomic_DNA"/>
</dbReference>
<dbReference type="AlphaFoldDB" id="A0A562T0R3"/>
<sequence length="329" mass="36611">MLEETHYYPFGLTMAGISTNALVGTNYPENRLKYNGKELQSKEFGDGSGLEWYDYGARMYDQQIGRWHVVDPLQDKYSSFTPYNYAFNNPTLFIDPDGKDGMVTRKNGKGTKEDPNVITITANYYYNKNNLSEKQIKALDKAVSNYNKTSYSSGKSKDGTYTVIKFDIKSQGFDNDDDVNKAVNADKFTNEMGGVSGYGNKVEVGITDDPDNPLAADVRGTRATGGSKLIEIYNKNIQAAVNAGFNEDDILESTLNHEVGHNLGGEHGDVNPMGSGHIRLGSRQENPNCIGCTPTPYVERVNVNRKFAETIINRIQNPVGVRMLQYKKE</sequence>
<dbReference type="Proteomes" id="UP000316778">
    <property type="component" value="Unassembled WGS sequence"/>
</dbReference>
<evidence type="ECO:0000313" key="2">
    <source>
        <dbReference type="Proteomes" id="UP000316778"/>
    </source>
</evidence>
<evidence type="ECO:0000313" key="1">
    <source>
        <dbReference type="EMBL" id="TWI87042.1"/>
    </source>
</evidence>
<name>A0A562T0R3_CHIJA</name>
<dbReference type="NCBIfam" id="TIGR03696">
    <property type="entry name" value="Rhs_assc_core"/>
    <property type="match status" value="1"/>
</dbReference>
<organism evidence="1 2">
    <name type="scientific">Chitinophaga japonensis</name>
    <name type="common">Flexibacter japonensis</name>
    <dbReference type="NCBI Taxonomy" id="104662"/>
    <lineage>
        <taxon>Bacteria</taxon>
        <taxon>Pseudomonadati</taxon>
        <taxon>Bacteroidota</taxon>
        <taxon>Chitinophagia</taxon>
        <taxon>Chitinophagales</taxon>
        <taxon>Chitinophagaceae</taxon>
        <taxon>Chitinophaga</taxon>
    </lineage>
</organism>
<dbReference type="PANTHER" id="PTHR32305:SF15">
    <property type="entry name" value="PROTEIN RHSA-RELATED"/>
    <property type="match status" value="1"/>
</dbReference>
<reference evidence="1 2" key="1">
    <citation type="journal article" date="2013" name="Stand. Genomic Sci.">
        <title>Genomic Encyclopedia of Type Strains, Phase I: The one thousand microbial genomes (KMG-I) project.</title>
        <authorList>
            <person name="Kyrpides N.C."/>
            <person name="Woyke T."/>
            <person name="Eisen J.A."/>
            <person name="Garrity G."/>
            <person name="Lilburn T.G."/>
            <person name="Beck B.J."/>
            <person name="Whitman W.B."/>
            <person name="Hugenholtz P."/>
            <person name="Klenk H.P."/>
        </authorList>
    </citation>
    <scope>NUCLEOTIDE SEQUENCE [LARGE SCALE GENOMIC DNA]</scope>
    <source>
        <strain evidence="1 2">DSM 13484</strain>
    </source>
</reference>
<gene>
    <name evidence="1" type="ORF">LX66_4311</name>
</gene>
<dbReference type="Gene3D" id="2.180.10.10">
    <property type="entry name" value="RHS repeat-associated core"/>
    <property type="match status" value="1"/>
</dbReference>
<proteinExistence type="predicted"/>
<comment type="caution">
    <text evidence="1">The sequence shown here is derived from an EMBL/GenBank/DDBJ whole genome shotgun (WGS) entry which is preliminary data.</text>
</comment>
<keyword evidence="2" id="KW-1185">Reference proteome</keyword>
<dbReference type="PANTHER" id="PTHR32305">
    <property type="match status" value="1"/>
</dbReference>
<dbReference type="InterPro" id="IPR022385">
    <property type="entry name" value="Rhs_assc_core"/>
</dbReference>
<accession>A0A562T0R3</accession>